<gene>
    <name evidence="1" type="ORF">A9200_16205</name>
</gene>
<dbReference type="EMBL" id="LZFP01000008">
    <property type="protein sequence ID" value="OBR40419.1"/>
    <property type="molecule type" value="Genomic_DNA"/>
</dbReference>
<keyword evidence="2" id="KW-1185">Reference proteome</keyword>
<evidence type="ECO:0000313" key="2">
    <source>
        <dbReference type="Proteomes" id="UP000092164"/>
    </source>
</evidence>
<protein>
    <recommendedName>
        <fullName evidence="3">Lipocalin-like domain-containing protein</fullName>
    </recommendedName>
</protein>
<dbReference type="AlphaFoldDB" id="A0A1B7ZBZ1"/>
<accession>A0A1B7ZBZ1</accession>
<name>A0A1B7ZBZ1_9FLAO</name>
<organism evidence="1 2">
    <name type="scientific">Maribacter hydrothermalis</name>
    <dbReference type="NCBI Taxonomy" id="1836467"/>
    <lineage>
        <taxon>Bacteria</taxon>
        <taxon>Pseudomonadati</taxon>
        <taxon>Bacteroidota</taxon>
        <taxon>Flavobacteriia</taxon>
        <taxon>Flavobacteriales</taxon>
        <taxon>Flavobacteriaceae</taxon>
        <taxon>Maribacter</taxon>
    </lineage>
</organism>
<reference evidence="2" key="1">
    <citation type="submission" date="2016-06" db="EMBL/GenBank/DDBJ databases">
        <authorList>
            <person name="Zhan P."/>
        </authorList>
    </citation>
    <scope>NUCLEOTIDE SEQUENCE [LARGE SCALE GENOMIC DNA]</scope>
    <source>
        <strain evidence="2">T28</strain>
    </source>
</reference>
<proteinExistence type="predicted"/>
<evidence type="ECO:0008006" key="3">
    <source>
        <dbReference type="Google" id="ProtNLM"/>
    </source>
</evidence>
<comment type="caution">
    <text evidence="1">The sequence shown here is derived from an EMBL/GenBank/DDBJ whole genome shotgun (WGS) entry which is preliminary data.</text>
</comment>
<evidence type="ECO:0000313" key="1">
    <source>
        <dbReference type="EMBL" id="OBR40419.1"/>
    </source>
</evidence>
<sequence length="159" mass="18659">MWLFFYSNHEVVYASYLKKKLAMKLSMVLFLIFLMQCHKDDALFDETLVDDPSLVGEWLLTESYVSPGGAAEWMVVEEGYRYFFDEYGSYKRTNFNRELQDMGEYAIKDDELYLYFLTAGEKDTLGFSTDFNESKTKLTLSPTYPGICIEGCLYRFKKE</sequence>
<dbReference type="Proteomes" id="UP000092164">
    <property type="component" value="Unassembled WGS sequence"/>
</dbReference>